<reference evidence="2" key="1">
    <citation type="submission" date="2017-07" db="EMBL/GenBank/DDBJ databases">
        <title>Taro Niue Genome Assembly and Annotation.</title>
        <authorList>
            <person name="Atibalentja N."/>
            <person name="Keating K."/>
            <person name="Fields C.J."/>
        </authorList>
    </citation>
    <scope>NUCLEOTIDE SEQUENCE</scope>
    <source>
        <strain evidence="2">Niue_2</strain>
        <tissue evidence="2">Leaf</tissue>
    </source>
</reference>
<feature type="compositionally biased region" description="Basic and acidic residues" evidence="1">
    <location>
        <begin position="566"/>
        <end position="579"/>
    </location>
</feature>
<comment type="caution">
    <text evidence="2">The sequence shown here is derived from an EMBL/GenBank/DDBJ whole genome shotgun (WGS) entry which is preliminary data.</text>
</comment>
<feature type="region of interest" description="Disordered" evidence="1">
    <location>
        <begin position="554"/>
        <end position="579"/>
    </location>
</feature>
<proteinExistence type="predicted"/>
<evidence type="ECO:0000313" key="3">
    <source>
        <dbReference type="Proteomes" id="UP000652761"/>
    </source>
</evidence>
<accession>A0A843WB04</accession>
<name>A0A843WB04_COLES</name>
<feature type="region of interest" description="Disordered" evidence="1">
    <location>
        <begin position="644"/>
        <end position="676"/>
    </location>
</feature>
<evidence type="ECO:0000256" key="1">
    <source>
        <dbReference type="SAM" id="MobiDB-lite"/>
    </source>
</evidence>
<sequence>MFMADIVLSCSGFLDPRPLASSSSSSSVQRLFLRSPVATLPLPPRRLRPPNPHATDSSSSPAPAPLELVSTTVCSDGSVIYRFGAAADVGEAVAADGMKDEAVEAMRWASDGGSLVGGDLSGRPEPAGSLERLRTTEEERLVASTCETQLEVEEGVDRKAVSSLLAGEEVGSGDMQSMEHIRIMGGDSESSISLGEGNGNVDVKVVDCSGKLQEGIDTLGKVGKLQPVVEGECEKDGTEGGYEWNMLDQQKKSNLVLGKLEVEERAEAAGVVEESADDHLQDGESFDVKEVNLEEGAESSYGSEMIGARDGEILQEERSLAFQKEGLERLLLRNEGQEEEMISVGLPQVQQDQEVSYLSIEKVYLAEDQDGDLEETIISKNDQEALQDERISNLNIEKLKDSDLQEITMNPVTDEGAEHTDKLLVRRSFEKKLHLKVVPVKGRARSLHSHLLSSLQSEEYGCVESRPPHPLELPLLVAPLALAVDFFCCNYLLRAAAGSPCRHPVVGLRRPSSTGCLRPPSRHPPIYTPVAGSSIHRPPASLLWCCRPPLSLSPPSDNHGMQSREISGEYRSRPLPEKREGRDESGIIYVNLCDPHFYVILISRDLFEISSRSLLFDPPETKPRSDMANLADNLSLLFPLPGSSPSHWRERERERIRRRRRRSERQGCPPSEPPPVSAIAIAGADAVSVAEVVVCRRQLCHPPWPCCRLLPLFCSPCTRVRRKEVERGRGRATNRV</sequence>
<protein>
    <submittedName>
        <fullName evidence="2">Uncharacterized protein</fullName>
    </submittedName>
</protein>
<feature type="compositionally biased region" description="Pro residues" evidence="1">
    <location>
        <begin position="41"/>
        <end position="52"/>
    </location>
</feature>
<organism evidence="2 3">
    <name type="scientific">Colocasia esculenta</name>
    <name type="common">Wild taro</name>
    <name type="synonym">Arum esculentum</name>
    <dbReference type="NCBI Taxonomy" id="4460"/>
    <lineage>
        <taxon>Eukaryota</taxon>
        <taxon>Viridiplantae</taxon>
        <taxon>Streptophyta</taxon>
        <taxon>Embryophyta</taxon>
        <taxon>Tracheophyta</taxon>
        <taxon>Spermatophyta</taxon>
        <taxon>Magnoliopsida</taxon>
        <taxon>Liliopsida</taxon>
        <taxon>Araceae</taxon>
        <taxon>Aroideae</taxon>
        <taxon>Colocasieae</taxon>
        <taxon>Colocasia</taxon>
    </lineage>
</organism>
<keyword evidence="3" id="KW-1185">Reference proteome</keyword>
<gene>
    <name evidence="2" type="ORF">Taro_032955</name>
</gene>
<dbReference type="AlphaFoldDB" id="A0A843WB04"/>
<evidence type="ECO:0000313" key="2">
    <source>
        <dbReference type="EMBL" id="MQM00220.1"/>
    </source>
</evidence>
<feature type="region of interest" description="Disordered" evidence="1">
    <location>
        <begin position="40"/>
        <end position="64"/>
    </location>
</feature>
<dbReference type="Proteomes" id="UP000652761">
    <property type="component" value="Unassembled WGS sequence"/>
</dbReference>
<dbReference type="EMBL" id="NMUH01002477">
    <property type="protein sequence ID" value="MQM00220.1"/>
    <property type="molecule type" value="Genomic_DNA"/>
</dbReference>